<comment type="subcellular location">
    <subcellularLocation>
        <location evidence="1">Endosome</location>
    </subcellularLocation>
</comment>
<dbReference type="CDD" id="cd11685">
    <property type="entry name" value="UEV_TSG101-like"/>
    <property type="match status" value="1"/>
</dbReference>
<evidence type="ECO:0000256" key="5">
    <source>
        <dbReference type="ARBA" id="ARBA00022927"/>
    </source>
</evidence>
<dbReference type="InterPro" id="IPR037202">
    <property type="entry name" value="ESCRT_assembly_dom"/>
</dbReference>
<evidence type="ECO:0000256" key="6">
    <source>
        <dbReference type="ARBA" id="ARBA00023054"/>
    </source>
</evidence>
<sequence>MALAFSSFRFVDAALSTTGPLALSYAHVNLKWLIRDHLLALLADFPSLSPSIAAFTHDNGTTVHLLNASGRLPLRSSTARGIPLTIWLHQDYPHFPPLVYLSPPSPTASTIPHNHPFVDPSGAVASPYVISWRYPKSNLSDLVRNLANLLALSPPFVVEPPRSPSPPKRLPSKREAIDRLVAILHRDMASMKAKAEGDIEAALGMQARLCARARELSIVERALVRERGGLKGRAAVMEEAKDVLVNWLRVNHRGVAIDESELDEVFEGGGDRNSMLVVDCEAEELAIEDVLYEMEQGLNGGVVPLEKYMKEVRGLAREQFFVKAKLMKLKR</sequence>
<keyword evidence="4" id="KW-0967">Endosome</keyword>
<evidence type="ECO:0000256" key="3">
    <source>
        <dbReference type="ARBA" id="ARBA00022448"/>
    </source>
</evidence>
<dbReference type="PANTHER" id="PTHR23306:SF21">
    <property type="entry name" value="UBIQUITIN-CONJUGATING ENZYME_RWD-LIKE PROTEIN"/>
    <property type="match status" value="1"/>
</dbReference>
<evidence type="ECO:0000256" key="2">
    <source>
        <dbReference type="ARBA" id="ARBA00009594"/>
    </source>
</evidence>
<keyword evidence="11" id="KW-1185">Reference proteome</keyword>
<dbReference type="InterPro" id="IPR008883">
    <property type="entry name" value="UEV_N"/>
</dbReference>
<reference evidence="10" key="1">
    <citation type="journal article" date="2023" name="Nat. Commun.">
        <title>Diploid and tetraploid genomes of Acorus and the evolution of monocots.</title>
        <authorList>
            <person name="Ma L."/>
            <person name="Liu K.W."/>
            <person name="Li Z."/>
            <person name="Hsiao Y.Y."/>
            <person name="Qi Y."/>
            <person name="Fu T."/>
            <person name="Tang G.D."/>
            <person name="Zhang D."/>
            <person name="Sun W.H."/>
            <person name="Liu D.K."/>
            <person name="Li Y."/>
            <person name="Chen G.Z."/>
            <person name="Liu X.D."/>
            <person name="Liao X.Y."/>
            <person name="Jiang Y.T."/>
            <person name="Yu X."/>
            <person name="Hao Y."/>
            <person name="Huang J."/>
            <person name="Zhao X.W."/>
            <person name="Ke S."/>
            <person name="Chen Y.Y."/>
            <person name="Wu W.L."/>
            <person name="Hsu J.L."/>
            <person name="Lin Y.F."/>
            <person name="Huang M.D."/>
            <person name="Li C.Y."/>
            <person name="Huang L."/>
            <person name="Wang Z.W."/>
            <person name="Zhao X."/>
            <person name="Zhong W.Y."/>
            <person name="Peng D.H."/>
            <person name="Ahmad S."/>
            <person name="Lan S."/>
            <person name="Zhang J.S."/>
            <person name="Tsai W.C."/>
            <person name="Van de Peer Y."/>
            <person name="Liu Z.J."/>
        </authorList>
    </citation>
    <scope>NUCLEOTIDE SEQUENCE</scope>
    <source>
        <strain evidence="10">CP</strain>
    </source>
</reference>
<evidence type="ECO:0000256" key="1">
    <source>
        <dbReference type="ARBA" id="ARBA00004177"/>
    </source>
</evidence>
<dbReference type="GO" id="GO:0015031">
    <property type="term" value="P:protein transport"/>
    <property type="evidence" value="ECO:0007669"/>
    <property type="project" value="UniProtKB-UniRule"/>
</dbReference>
<comment type="caution">
    <text evidence="10">The sequence shown here is derived from an EMBL/GenBank/DDBJ whole genome shotgun (WGS) entry which is preliminary data.</text>
</comment>
<dbReference type="GO" id="GO:0043130">
    <property type="term" value="F:ubiquitin binding"/>
    <property type="evidence" value="ECO:0007669"/>
    <property type="project" value="TreeGrafter"/>
</dbReference>
<evidence type="ECO:0000256" key="7">
    <source>
        <dbReference type="PROSITE-ProRule" id="PRU00644"/>
    </source>
</evidence>
<dbReference type="EMBL" id="JAUJYO010000015">
    <property type="protein sequence ID" value="KAK1296780.1"/>
    <property type="molecule type" value="Genomic_DNA"/>
</dbReference>
<keyword evidence="3 7" id="KW-0813">Transport</keyword>
<dbReference type="InterPro" id="IPR017916">
    <property type="entry name" value="SB_dom"/>
</dbReference>
<feature type="domain" description="UEV" evidence="9">
    <location>
        <begin position="15"/>
        <end position="166"/>
    </location>
</feature>
<evidence type="ECO:0000256" key="4">
    <source>
        <dbReference type="ARBA" id="ARBA00022753"/>
    </source>
</evidence>
<comment type="similarity">
    <text evidence="2">Belongs to the ubiquitin-conjugating enzyme family. UEV subfamily.</text>
</comment>
<dbReference type="InterPro" id="IPR016135">
    <property type="entry name" value="UBQ-conjugating_enzyme/RWD"/>
</dbReference>
<name>A0AAV9D6J1_ACOCL</name>
<evidence type="ECO:0000259" key="9">
    <source>
        <dbReference type="PROSITE" id="PS51322"/>
    </source>
</evidence>
<accession>A0AAV9D6J1</accession>
<dbReference type="Pfam" id="PF05743">
    <property type="entry name" value="UEV"/>
    <property type="match status" value="1"/>
</dbReference>
<dbReference type="SUPFAM" id="SSF140111">
    <property type="entry name" value="Endosomal sorting complex assembly domain"/>
    <property type="match status" value="1"/>
</dbReference>
<evidence type="ECO:0000313" key="11">
    <source>
        <dbReference type="Proteomes" id="UP001180020"/>
    </source>
</evidence>
<dbReference type="Gene3D" id="6.10.140.820">
    <property type="match status" value="1"/>
</dbReference>
<reference evidence="10" key="2">
    <citation type="submission" date="2023-06" db="EMBL/GenBank/DDBJ databases">
        <authorList>
            <person name="Ma L."/>
            <person name="Liu K.-W."/>
            <person name="Li Z."/>
            <person name="Hsiao Y.-Y."/>
            <person name="Qi Y."/>
            <person name="Fu T."/>
            <person name="Tang G."/>
            <person name="Zhang D."/>
            <person name="Sun W.-H."/>
            <person name="Liu D.-K."/>
            <person name="Li Y."/>
            <person name="Chen G.-Z."/>
            <person name="Liu X.-D."/>
            <person name="Liao X.-Y."/>
            <person name="Jiang Y.-T."/>
            <person name="Yu X."/>
            <person name="Hao Y."/>
            <person name="Huang J."/>
            <person name="Zhao X.-W."/>
            <person name="Ke S."/>
            <person name="Chen Y.-Y."/>
            <person name="Wu W.-L."/>
            <person name="Hsu J.-L."/>
            <person name="Lin Y.-F."/>
            <person name="Huang M.-D."/>
            <person name="Li C.-Y."/>
            <person name="Huang L."/>
            <person name="Wang Z.-W."/>
            <person name="Zhao X."/>
            <person name="Zhong W.-Y."/>
            <person name="Peng D.-H."/>
            <person name="Ahmad S."/>
            <person name="Lan S."/>
            <person name="Zhang J.-S."/>
            <person name="Tsai W.-C."/>
            <person name="Van De Peer Y."/>
            <person name="Liu Z.-J."/>
        </authorList>
    </citation>
    <scope>NUCLEOTIDE SEQUENCE</scope>
    <source>
        <strain evidence="10">CP</strain>
        <tissue evidence="10">Leaves</tissue>
    </source>
</reference>
<dbReference type="InterPro" id="IPR052070">
    <property type="entry name" value="ESCRT-I_UEV_domain"/>
</dbReference>
<keyword evidence="6" id="KW-0175">Coiled coil</keyword>
<gene>
    <name evidence="10" type="primary">ELCL</name>
    <name evidence="10" type="ORF">QJS10_CPB15g01903</name>
</gene>
<proteinExistence type="inferred from homology"/>
<organism evidence="10 11">
    <name type="scientific">Acorus calamus</name>
    <name type="common">Sweet flag</name>
    <dbReference type="NCBI Taxonomy" id="4465"/>
    <lineage>
        <taxon>Eukaryota</taxon>
        <taxon>Viridiplantae</taxon>
        <taxon>Streptophyta</taxon>
        <taxon>Embryophyta</taxon>
        <taxon>Tracheophyta</taxon>
        <taxon>Spermatophyta</taxon>
        <taxon>Magnoliopsida</taxon>
        <taxon>Liliopsida</taxon>
        <taxon>Acoraceae</taxon>
        <taxon>Acorus</taxon>
    </lineage>
</organism>
<dbReference type="Gene3D" id="3.10.110.10">
    <property type="entry name" value="Ubiquitin Conjugating Enzyme"/>
    <property type="match status" value="1"/>
</dbReference>
<dbReference type="PROSITE" id="PS51322">
    <property type="entry name" value="UEV"/>
    <property type="match status" value="1"/>
</dbReference>
<dbReference type="PANTHER" id="PTHR23306">
    <property type="entry name" value="TUMOR SUSCEPTIBILITY GENE 101 PROTEIN-RELATED"/>
    <property type="match status" value="1"/>
</dbReference>
<protein>
    <submittedName>
        <fullName evidence="10">Protein ELC-like</fullName>
    </submittedName>
</protein>
<evidence type="ECO:0000259" key="8">
    <source>
        <dbReference type="PROSITE" id="PS51312"/>
    </source>
</evidence>
<dbReference type="GO" id="GO:0008333">
    <property type="term" value="P:endosome to lysosome transport"/>
    <property type="evidence" value="ECO:0007669"/>
    <property type="project" value="TreeGrafter"/>
</dbReference>
<dbReference type="SUPFAM" id="SSF54495">
    <property type="entry name" value="UBC-like"/>
    <property type="match status" value="1"/>
</dbReference>
<evidence type="ECO:0000313" key="10">
    <source>
        <dbReference type="EMBL" id="KAK1296780.1"/>
    </source>
</evidence>
<dbReference type="AlphaFoldDB" id="A0AAV9D6J1"/>
<keyword evidence="5 7" id="KW-0653">Protein transport</keyword>
<dbReference type="GO" id="GO:0000813">
    <property type="term" value="C:ESCRT I complex"/>
    <property type="evidence" value="ECO:0007669"/>
    <property type="project" value="TreeGrafter"/>
</dbReference>
<dbReference type="Pfam" id="PF09454">
    <property type="entry name" value="Vps23_core"/>
    <property type="match status" value="1"/>
</dbReference>
<feature type="domain" description="SB" evidence="8">
    <location>
        <begin position="271"/>
        <end position="331"/>
    </location>
</feature>
<dbReference type="Proteomes" id="UP001180020">
    <property type="component" value="Unassembled WGS sequence"/>
</dbReference>
<dbReference type="PROSITE" id="PS51312">
    <property type="entry name" value="SB"/>
    <property type="match status" value="1"/>
</dbReference>